<reference evidence="2" key="1">
    <citation type="submission" date="2021-01" db="EMBL/GenBank/DDBJ databases">
        <authorList>
            <person name="Kaushik A."/>
        </authorList>
    </citation>
    <scope>NUCLEOTIDE SEQUENCE</scope>
    <source>
        <strain evidence="2">AG6-10EEA</strain>
    </source>
</reference>
<feature type="compositionally biased region" description="Low complexity" evidence="1">
    <location>
        <begin position="33"/>
        <end position="47"/>
    </location>
</feature>
<dbReference type="EMBL" id="CAJMXA010003891">
    <property type="protein sequence ID" value="CAE6524909.1"/>
    <property type="molecule type" value="Genomic_DNA"/>
</dbReference>
<dbReference type="AlphaFoldDB" id="A0A8H3HNE5"/>
<protein>
    <submittedName>
        <fullName evidence="2">Uncharacterized protein</fullName>
    </submittedName>
</protein>
<name>A0A8H3HNE5_9AGAM</name>
<evidence type="ECO:0000256" key="1">
    <source>
        <dbReference type="SAM" id="MobiDB-lite"/>
    </source>
</evidence>
<gene>
    <name evidence="2" type="ORF">RDB_LOCUS156885</name>
</gene>
<evidence type="ECO:0000313" key="3">
    <source>
        <dbReference type="Proteomes" id="UP000663853"/>
    </source>
</evidence>
<feature type="region of interest" description="Disordered" evidence="1">
    <location>
        <begin position="33"/>
        <end position="68"/>
    </location>
</feature>
<dbReference type="Proteomes" id="UP000663853">
    <property type="component" value="Unassembled WGS sequence"/>
</dbReference>
<dbReference type="OrthoDB" id="10250320at2759"/>
<feature type="compositionally biased region" description="Polar residues" evidence="1">
    <location>
        <begin position="48"/>
        <end position="63"/>
    </location>
</feature>
<comment type="caution">
    <text evidence="2">The sequence shown here is derived from an EMBL/GenBank/DDBJ whole genome shotgun (WGS) entry which is preliminary data.</text>
</comment>
<proteinExistence type="predicted"/>
<sequence length="734" mass="83421">MIHPSQYISSLSSPGGQVVDMLAAMAINDPNASSSSAAGSSVPGNSALNLRTTSATSASSDFQTRTRKRSLSFRKQATSLVAYIPKIMAVLPGIGDAVDGICDGVQAFKGMSSNRHALIALEGTLESISAMLNSELRLLATDPEYAHFAQCIENLHTEVQSELHAGSARRLETATRLDGFRMVLTDLLADAIKAGYLVQPKVVVPDEFDSTIRPLKIVNEANGLVIREHISTRRYDGTPVDDSHVQLHVYTYQAMYNDVPVEVEDYYGGPDDYLIQTLTELVDDYNQRGLNPVLQRLHGGSVFKDQSGRLHAYLVLSPREGTPWVRLVKAKQSIELLCQVAEKTAIVFKQLKQNKQMNFDDIRVRSDGTLLLVPHTEGDNFLLDEDVFDPSDASECGEYEIGWPFQDLCQLLHESSKQGLVPKAVAALREHDGTWDQIAVWRVGRDIGLRPPPGSRVFNDYPPRQWTTDPGWIIHWPDPSFMREPDEYFNPVVRLPKSMIEKEYEQQHLTSFMIKVATGKRGDECVNYFDQDRGENWFMPTEWNDWECFPLEPWQDVEAITLNYESVRLELVAWEEWKRALKSLAQKKNLHEQDLGVVTRTDVLMTIHKKDIPELGTRPIYFYRRKPGADTSPRQFWGFFTFNQDPLGPTGLTVRCSGPNEWGRIVSESLPPDPPEYEQLSIDLEIEIEYVNMRDDWSVMIEEQKEYNRRHKIKPRYSEEAIEWSDCEMDIDQT</sequence>
<evidence type="ECO:0000313" key="2">
    <source>
        <dbReference type="EMBL" id="CAE6524909.1"/>
    </source>
</evidence>
<organism evidence="2 3">
    <name type="scientific">Rhizoctonia solani</name>
    <dbReference type="NCBI Taxonomy" id="456999"/>
    <lineage>
        <taxon>Eukaryota</taxon>
        <taxon>Fungi</taxon>
        <taxon>Dikarya</taxon>
        <taxon>Basidiomycota</taxon>
        <taxon>Agaricomycotina</taxon>
        <taxon>Agaricomycetes</taxon>
        <taxon>Cantharellales</taxon>
        <taxon>Ceratobasidiaceae</taxon>
        <taxon>Rhizoctonia</taxon>
    </lineage>
</organism>
<accession>A0A8H3HNE5</accession>